<dbReference type="OrthoDB" id="25129at2759"/>
<dbReference type="Gene3D" id="3.90.1200.10">
    <property type="match status" value="1"/>
</dbReference>
<dbReference type="InterPro" id="IPR011009">
    <property type="entry name" value="Kinase-like_dom_sf"/>
</dbReference>
<dbReference type="Proteomes" id="UP000703269">
    <property type="component" value="Unassembled WGS sequence"/>
</dbReference>
<comment type="similarity">
    <text evidence="1">Belongs to the methylthioribose kinase family.</text>
</comment>
<dbReference type="GO" id="GO:0005524">
    <property type="term" value="F:ATP binding"/>
    <property type="evidence" value="ECO:0007669"/>
    <property type="project" value="UniProtKB-KW"/>
</dbReference>
<evidence type="ECO:0000313" key="8">
    <source>
        <dbReference type="Proteomes" id="UP000703269"/>
    </source>
</evidence>
<proteinExistence type="inferred from homology"/>
<dbReference type="EMBL" id="BPQB01000003">
    <property type="protein sequence ID" value="GJE85868.1"/>
    <property type="molecule type" value="Genomic_DNA"/>
</dbReference>
<dbReference type="PANTHER" id="PTHR34273:SF2">
    <property type="entry name" value="METHYLTHIORIBOSE KINASE"/>
    <property type="match status" value="1"/>
</dbReference>
<keyword evidence="3" id="KW-0547">Nucleotide-binding</keyword>
<dbReference type="InterPro" id="IPR002575">
    <property type="entry name" value="Aminoglycoside_PTrfase"/>
</dbReference>
<evidence type="ECO:0000256" key="4">
    <source>
        <dbReference type="ARBA" id="ARBA00022777"/>
    </source>
</evidence>
<sequence>MSSEDLAAPDGLRSYLAGTPFASTDINALSGGLGNYTYRVRLAQPYHGHETVVVKHGKAWLPAARTFELPLYRQKYEVESLRRVRALLPEDALVTTPEIFLFDEPASVIIMEDCGADSDSLKNLLLADGALTPAAAQTIGAALGAFIVRVHAWGREQETIDFFKHNTFARSLSAQITYGRVLETVTGQAGLDTLADPPLDVPAPQLAALADVCSTVADAIRTREDGCVHGDFWTGNVIVRLAGAGAARRPARAFVVDWELAKTGVPGNDLGQFAAEVLQARTFFPACEPAAAALLPALLGAYRAAAPGMDMRETARFAVAHVGAHISTWTPRTETWRAQGRDLVRQVVLQGVQLLLQAHDQEDDLSQTMFGPLLG</sequence>
<dbReference type="Gene3D" id="3.30.200.20">
    <property type="entry name" value="Phosphorylase Kinase, domain 1"/>
    <property type="match status" value="1"/>
</dbReference>
<organism evidence="7 8">
    <name type="scientific">Phanerochaete sordida</name>
    <dbReference type="NCBI Taxonomy" id="48140"/>
    <lineage>
        <taxon>Eukaryota</taxon>
        <taxon>Fungi</taxon>
        <taxon>Dikarya</taxon>
        <taxon>Basidiomycota</taxon>
        <taxon>Agaricomycotina</taxon>
        <taxon>Agaricomycetes</taxon>
        <taxon>Polyporales</taxon>
        <taxon>Phanerochaetaceae</taxon>
        <taxon>Phanerochaete</taxon>
    </lineage>
</organism>
<accession>A0A9P3G0A5</accession>
<reference evidence="7 8" key="1">
    <citation type="submission" date="2021-08" db="EMBL/GenBank/DDBJ databases">
        <title>Draft Genome Sequence of Phanerochaete sordida strain YK-624.</title>
        <authorList>
            <person name="Mori T."/>
            <person name="Dohra H."/>
            <person name="Suzuki T."/>
            <person name="Kawagishi H."/>
            <person name="Hirai H."/>
        </authorList>
    </citation>
    <scope>NUCLEOTIDE SEQUENCE [LARGE SCALE GENOMIC DNA]</scope>
    <source>
        <strain evidence="7 8">YK-624</strain>
    </source>
</reference>
<keyword evidence="2" id="KW-0808">Transferase</keyword>
<keyword evidence="5" id="KW-0067">ATP-binding</keyword>
<dbReference type="Pfam" id="PF01636">
    <property type="entry name" value="APH"/>
    <property type="match status" value="1"/>
</dbReference>
<dbReference type="SUPFAM" id="SSF56112">
    <property type="entry name" value="Protein kinase-like (PK-like)"/>
    <property type="match status" value="1"/>
</dbReference>
<dbReference type="GO" id="GO:0016301">
    <property type="term" value="F:kinase activity"/>
    <property type="evidence" value="ECO:0007669"/>
    <property type="project" value="UniProtKB-KW"/>
</dbReference>
<gene>
    <name evidence="7" type="ORF">PsYK624_019470</name>
</gene>
<dbReference type="PANTHER" id="PTHR34273">
    <property type="entry name" value="METHYLTHIORIBOSE KINASE"/>
    <property type="match status" value="1"/>
</dbReference>
<comment type="caution">
    <text evidence="7">The sequence shown here is derived from an EMBL/GenBank/DDBJ whole genome shotgun (WGS) entry which is preliminary data.</text>
</comment>
<feature type="domain" description="Aminoglycoside phosphotransferase" evidence="6">
    <location>
        <begin position="26"/>
        <end position="303"/>
    </location>
</feature>
<protein>
    <submittedName>
        <fullName evidence="7">Kinase-like domain-containing protein</fullName>
    </submittedName>
</protein>
<evidence type="ECO:0000259" key="6">
    <source>
        <dbReference type="Pfam" id="PF01636"/>
    </source>
</evidence>
<keyword evidence="4 7" id="KW-0418">Kinase</keyword>
<evidence type="ECO:0000256" key="3">
    <source>
        <dbReference type="ARBA" id="ARBA00022741"/>
    </source>
</evidence>
<name>A0A9P3G0A5_9APHY</name>
<dbReference type="AlphaFoldDB" id="A0A9P3G0A5"/>
<evidence type="ECO:0000256" key="2">
    <source>
        <dbReference type="ARBA" id="ARBA00022679"/>
    </source>
</evidence>
<keyword evidence="8" id="KW-1185">Reference proteome</keyword>
<evidence type="ECO:0000256" key="1">
    <source>
        <dbReference type="ARBA" id="ARBA00010165"/>
    </source>
</evidence>
<evidence type="ECO:0000256" key="5">
    <source>
        <dbReference type="ARBA" id="ARBA00022840"/>
    </source>
</evidence>
<evidence type="ECO:0000313" key="7">
    <source>
        <dbReference type="EMBL" id="GJE85868.1"/>
    </source>
</evidence>